<dbReference type="Proteomes" id="UP000005666">
    <property type="component" value="Chromosome 1"/>
</dbReference>
<dbReference type="GeneID" id="11532307"/>
<organism evidence="3 4">
    <name type="scientific">Tetrapisispora phaffii (strain ATCC 24235 / CBS 4417 / NBRC 1672 / NRRL Y-8282 / UCD 70-5)</name>
    <name type="common">Yeast</name>
    <name type="synonym">Fabospora phaffii</name>
    <dbReference type="NCBI Taxonomy" id="1071381"/>
    <lineage>
        <taxon>Eukaryota</taxon>
        <taxon>Fungi</taxon>
        <taxon>Dikarya</taxon>
        <taxon>Ascomycota</taxon>
        <taxon>Saccharomycotina</taxon>
        <taxon>Saccharomycetes</taxon>
        <taxon>Saccharomycetales</taxon>
        <taxon>Saccharomycetaceae</taxon>
        <taxon>Tetrapisispora</taxon>
    </lineage>
</organism>
<proteinExistence type="predicted"/>
<dbReference type="STRING" id="1071381.G8BMT0"/>
<dbReference type="InterPro" id="IPR001279">
    <property type="entry name" value="Metallo-B-lactamas"/>
</dbReference>
<evidence type="ECO:0000313" key="4">
    <source>
        <dbReference type="Proteomes" id="UP000005666"/>
    </source>
</evidence>
<dbReference type="RefSeq" id="XP_003683642.1">
    <property type="nucleotide sequence ID" value="XM_003683594.1"/>
</dbReference>
<evidence type="ECO:0000259" key="2">
    <source>
        <dbReference type="Pfam" id="PF12706"/>
    </source>
</evidence>
<dbReference type="GO" id="GO:0070291">
    <property type="term" value="P:N-acylethanolamine metabolic process"/>
    <property type="evidence" value="ECO:0007669"/>
    <property type="project" value="EnsemblFungi"/>
</dbReference>
<feature type="domain" description="Metallo-beta-lactamase" evidence="2">
    <location>
        <begin position="236"/>
        <end position="436"/>
    </location>
</feature>
<keyword evidence="1" id="KW-0472">Membrane</keyword>
<dbReference type="EMBL" id="HE612856">
    <property type="protein sequence ID" value="CCE61208.1"/>
    <property type="molecule type" value="Genomic_DNA"/>
</dbReference>
<evidence type="ECO:0000256" key="1">
    <source>
        <dbReference type="SAM" id="Phobius"/>
    </source>
</evidence>
<dbReference type="OrthoDB" id="332863at2759"/>
<dbReference type="AlphaFoldDB" id="G8BMT0"/>
<accession>G8BMT0</accession>
<keyword evidence="1" id="KW-1133">Transmembrane helix</keyword>
<dbReference type="Gene3D" id="3.60.15.10">
    <property type="entry name" value="Ribonuclease Z/Hydroxyacylglutathione hydrolase-like"/>
    <property type="match status" value="1"/>
</dbReference>
<protein>
    <recommendedName>
        <fullName evidence="2">Metallo-beta-lactamase domain-containing protein</fullName>
    </recommendedName>
</protein>
<sequence length="478" mass="54612">MPTLVMNRKVLSGRNLLLNANVFATKKPSLFIPNAGLRFQIVSKSTSRGYASKADTNKTKSLARRRVLNVLLTVLVPYTGYAFYVVTGASKEINLRAKELSTIEGEGELTNAGTLIKYSPLKILNRYENPFEEYRMQTVYEFFFNRVVEVFQRNRGGIPESKIEMDSLMPIHKPDWLPQTAASNHNHLSTENNISDISVVTSENILNQEGNGNTSEIYSTWLGQSCNFIYYNGLKIITDPLFSDYLIHEKYGPKRITSQPSHIDKVPQPDVIIVSHNHPDHLDTNSMSKWTSSEVLWIVPKGAKKFLQKHGVQNVIELCWWEAVEFKKNKEIYHISSVPAMHWSGRGLLDINESLWCSFIMTHNKQPILFHAGDTGYVSDLYKRIKLKFGGGCKLALLPCGQYCPEWHQRPRHINSHEVLSIMEDLAVKNVLGIHWGTFVLSGEYFREPKEKLELLAQWKGKSERCYCPELGKTIKFD</sequence>
<dbReference type="GO" id="GO:0070292">
    <property type="term" value="P:N-acylphosphatidylethanolamine metabolic process"/>
    <property type="evidence" value="ECO:0007669"/>
    <property type="project" value="EnsemblFungi"/>
</dbReference>
<dbReference type="eggNOG" id="KOG3798">
    <property type="taxonomic scope" value="Eukaryota"/>
</dbReference>
<feature type="transmembrane region" description="Helical" evidence="1">
    <location>
        <begin position="67"/>
        <end position="86"/>
    </location>
</feature>
<dbReference type="OMA" id="CTPAMHW"/>
<reference evidence="3 4" key="1">
    <citation type="journal article" date="2011" name="Proc. Natl. Acad. Sci. U.S.A.">
        <title>Evolutionary erosion of yeast sex chromosomes by mating-type switching accidents.</title>
        <authorList>
            <person name="Gordon J.L."/>
            <person name="Armisen D."/>
            <person name="Proux-Wera E."/>
            <person name="Oheigeartaigh S.S."/>
            <person name="Byrne K.P."/>
            <person name="Wolfe K.H."/>
        </authorList>
    </citation>
    <scope>NUCLEOTIDE SEQUENCE [LARGE SCALE GENOMIC DNA]</scope>
    <source>
        <strain evidence="4">ATCC 24235 / CBS 4417 / NBRC 1672 / NRRL Y-8282 / UCD 70-5</strain>
    </source>
</reference>
<dbReference type="SUPFAM" id="SSF56281">
    <property type="entry name" value="Metallo-hydrolase/oxidoreductase"/>
    <property type="match status" value="1"/>
</dbReference>
<dbReference type="HOGENOM" id="CLU_020884_2_1_1"/>
<dbReference type="GO" id="GO:0070290">
    <property type="term" value="F:N-acylphosphatidylethanolamine-specific phospholipase D activity"/>
    <property type="evidence" value="ECO:0007669"/>
    <property type="project" value="TreeGrafter"/>
</dbReference>
<dbReference type="Pfam" id="PF12706">
    <property type="entry name" value="Lactamase_B_2"/>
    <property type="match status" value="1"/>
</dbReference>
<dbReference type="GO" id="GO:0005743">
    <property type="term" value="C:mitochondrial inner membrane"/>
    <property type="evidence" value="ECO:0007669"/>
    <property type="project" value="EnsemblFungi"/>
</dbReference>
<keyword evidence="4" id="KW-1185">Reference proteome</keyword>
<dbReference type="InterPro" id="IPR036866">
    <property type="entry name" value="RibonucZ/Hydroxyglut_hydro"/>
</dbReference>
<keyword evidence="1" id="KW-0812">Transmembrane</keyword>
<dbReference type="KEGG" id="tpf:TPHA_0A01240"/>
<name>G8BMT0_TETPH</name>
<dbReference type="PANTHER" id="PTHR15032:SF4">
    <property type="entry name" value="N-ACYL-PHOSPHATIDYLETHANOLAMINE-HYDROLYZING PHOSPHOLIPASE D"/>
    <property type="match status" value="1"/>
</dbReference>
<dbReference type="PANTHER" id="PTHR15032">
    <property type="entry name" value="N-ACYL-PHOSPHATIDYLETHANOLAMINE-HYDROLYZING PHOSPHOLIPASE D"/>
    <property type="match status" value="1"/>
</dbReference>
<evidence type="ECO:0000313" key="3">
    <source>
        <dbReference type="EMBL" id="CCE61208.1"/>
    </source>
</evidence>
<gene>
    <name evidence="3" type="primary">TPHA0A01240</name>
    <name evidence="3" type="ordered locus">TPHA_0A01240</name>
</gene>